<protein>
    <submittedName>
        <fullName evidence="3">Alpha/beta fold hydrolase</fullName>
    </submittedName>
</protein>
<evidence type="ECO:0000313" key="4">
    <source>
        <dbReference type="Proteomes" id="UP001595696"/>
    </source>
</evidence>
<organism evidence="3 4">
    <name type="scientific">Nocardia jiangsuensis</name>
    <dbReference type="NCBI Taxonomy" id="1691563"/>
    <lineage>
        <taxon>Bacteria</taxon>
        <taxon>Bacillati</taxon>
        <taxon>Actinomycetota</taxon>
        <taxon>Actinomycetes</taxon>
        <taxon>Mycobacteriales</taxon>
        <taxon>Nocardiaceae</taxon>
        <taxon>Nocardia</taxon>
    </lineage>
</organism>
<dbReference type="InterPro" id="IPR029058">
    <property type="entry name" value="AB_hydrolase_fold"/>
</dbReference>
<proteinExistence type="predicted"/>
<accession>A0ABV8DYR4</accession>
<keyword evidence="4" id="KW-1185">Reference proteome</keyword>
<dbReference type="GO" id="GO:0016787">
    <property type="term" value="F:hydrolase activity"/>
    <property type="evidence" value="ECO:0007669"/>
    <property type="project" value="UniProtKB-KW"/>
</dbReference>
<dbReference type="RefSeq" id="WP_378614421.1">
    <property type="nucleotide sequence ID" value="NZ_JBHSAX010000017.1"/>
</dbReference>
<keyword evidence="3" id="KW-0378">Hydrolase</keyword>
<dbReference type="Proteomes" id="UP001595696">
    <property type="component" value="Unassembled WGS sequence"/>
</dbReference>
<dbReference type="Gene3D" id="3.40.50.1820">
    <property type="entry name" value="alpha/beta hydrolase"/>
    <property type="match status" value="1"/>
</dbReference>
<comment type="caution">
    <text evidence="3">The sequence shown here is derived from an EMBL/GenBank/DDBJ whole genome shotgun (WGS) entry which is preliminary data.</text>
</comment>
<dbReference type="InterPro" id="IPR000073">
    <property type="entry name" value="AB_hydrolase_1"/>
</dbReference>
<name>A0ABV8DYR4_9NOCA</name>
<dbReference type="Pfam" id="PF12697">
    <property type="entry name" value="Abhydrolase_6"/>
    <property type="match status" value="1"/>
</dbReference>
<dbReference type="PANTHER" id="PTHR43689">
    <property type="entry name" value="HYDROLASE"/>
    <property type="match status" value="1"/>
</dbReference>
<dbReference type="SUPFAM" id="SSF53474">
    <property type="entry name" value="alpha/beta-Hydrolases"/>
    <property type="match status" value="1"/>
</dbReference>
<gene>
    <name evidence="3" type="ORF">ACFO0B_22020</name>
</gene>
<evidence type="ECO:0000256" key="1">
    <source>
        <dbReference type="SAM" id="MobiDB-lite"/>
    </source>
</evidence>
<dbReference type="PANTHER" id="PTHR43689:SF8">
    <property type="entry name" value="ALPHA_BETA-HYDROLASES SUPERFAMILY PROTEIN"/>
    <property type="match status" value="1"/>
</dbReference>
<evidence type="ECO:0000313" key="3">
    <source>
        <dbReference type="EMBL" id="MFC3964671.1"/>
    </source>
</evidence>
<sequence length="401" mass="42315">MSSDTGSFRRTFPRATFVRRRRVGPLDAAVPHAPALATAAGEPFPAAAPAGAPASADTIPPGSGIARAEAHGAQRTAAPAAHGSQSVIATGTPGEEPLTRHYGTRRVTTLPARPAPEPAPKAKRPTPARPQPIAALHLGSGDPLLLLHGFLLSPHCWEQVAARMAARCEVFAPALPGHWGGPPVDGPLDVGKLADEVERMLDEKGWRTCHIAGNSLGGWIGAELARRGRARTLTLIAPAGGWGSPSLTQFRVGLKFLALVPLAEAGKRIGVRPMDNPVVRRLAGYALAKHPGRIASRDSSAAVQAVLQCAAMVPLLLGGVRHPALPDLATLGTPVRLLLAEYDRVIPNRVYARRYLTELPDSADRILVNGVGHVPMLEAPDRIATLIAEHVYASRNRLRAL</sequence>
<dbReference type="EMBL" id="JBHSAX010000017">
    <property type="protein sequence ID" value="MFC3964671.1"/>
    <property type="molecule type" value="Genomic_DNA"/>
</dbReference>
<evidence type="ECO:0000259" key="2">
    <source>
        <dbReference type="Pfam" id="PF12697"/>
    </source>
</evidence>
<feature type="region of interest" description="Disordered" evidence="1">
    <location>
        <begin position="78"/>
        <end position="131"/>
    </location>
</feature>
<feature type="domain" description="AB hydrolase-1" evidence="2">
    <location>
        <begin position="144"/>
        <end position="384"/>
    </location>
</feature>
<reference evidence="4" key="1">
    <citation type="journal article" date="2019" name="Int. J. Syst. Evol. Microbiol.">
        <title>The Global Catalogue of Microorganisms (GCM) 10K type strain sequencing project: providing services to taxonomists for standard genome sequencing and annotation.</title>
        <authorList>
            <consortium name="The Broad Institute Genomics Platform"/>
            <consortium name="The Broad Institute Genome Sequencing Center for Infectious Disease"/>
            <person name="Wu L."/>
            <person name="Ma J."/>
        </authorList>
    </citation>
    <scope>NUCLEOTIDE SEQUENCE [LARGE SCALE GENOMIC DNA]</scope>
    <source>
        <strain evidence="4">CGMCC 4.7330</strain>
    </source>
</reference>